<dbReference type="Gene3D" id="1.10.1740.10">
    <property type="match status" value="1"/>
</dbReference>
<sequence>MPIARPRLVASSRRSGRTRTLPRDLAHLSDEAVVALAGRSDESALAELYDRYGRAAYGLAYRVLRDESLAEDAVQEAFLAVWRGAHHFLPEKAKASTWILTLVHRRAVDLVRREQRRRTDPIDDHDAATPDGSAEDVAWLRLERERVQAALKQLPDQQREAIELAYYGGFTQSELAERLGEPLGTIKSRMFAGLARLRELLDNPAQGEPWKASHSTI</sequence>
<feature type="domain" description="RNA polymerase sigma-70 region 2" evidence="6">
    <location>
        <begin position="48"/>
        <end position="117"/>
    </location>
</feature>
<dbReference type="GO" id="GO:0006352">
    <property type="term" value="P:DNA-templated transcription initiation"/>
    <property type="evidence" value="ECO:0007669"/>
    <property type="project" value="InterPro"/>
</dbReference>
<keyword evidence="4" id="KW-0238">DNA-binding</keyword>
<evidence type="ECO:0000256" key="3">
    <source>
        <dbReference type="ARBA" id="ARBA00023082"/>
    </source>
</evidence>
<dbReference type="Pfam" id="PF04545">
    <property type="entry name" value="Sigma70_r4"/>
    <property type="match status" value="1"/>
</dbReference>
<dbReference type="InterPro" id="IPR014284">
    <property type="entry name" value="RNA_pol_sigma-70_dom"/>
</dbReference>
<dbReference type="InterPro" id="IPR013325">
    <property type="entry name" value="RNA_pol_sigma_r2"/>
</dbReference>
<dbReference type="AlphaFoldDB" id="A0A6J6NG18"/>
<proteinExistence type="inferred from homology"/>
<feature type="domain" description="RNA polymerase sigma-70 region 4" evidence="7">
    <location>
        <begin position="150"/>
        <end position="199"/>
    </location>
</feature>
<comment type="similarity">
    <text evidence="1">Belongs to the sigma-70 factor family. ECF subfamily.</text>
</comment>
<keyword evidence="3" id="KW-0731">Sigma factor</keyword>
<gene>
    <name evidence="8" type="ORF">UFOPK2399_00239</name>
</gene>
<dbReference type="EMBL" id="CAEZXP010000001">
    <property type="protein sequence ID" value="CAB4685239.1"/>
    <property type="molecule type" value="Genomic_DNA"/>
</dbReference>
<reference evidence="8" key="1">
    <citation type="submission" date="2020-05" db="EMBL/GenBank/DDBJ databases">
        <authorList>
            <person name="Chiriac C."/>
            <person name="Salcher M."/>
            <person name="Ghai R."/>
            <person name="Kavagutti S V."/>
        </authorList>
    </citation>
    <scope>NUCLEOTIDE SEQUENCE</scope>
</reference>
<dbReference type="GO" id="GO:0016987">
    <property type="term" value="F:sigma factor activity"/>
    <property type="evidence" value="ECO:0007669"/>
    <property type="project" value="UniProtKB-KW"/>
</dbReference>
<dbReference type="PANTHER" id="PTHR43133">
    <property type="entry name" value="RNA POLYMERASE ECF-TYPE SIGMA FACTO"/>
    <property type="match status" value="1"/>
</dbReference>
<accession>A0A6J6NG18</accession>
<evidence type="ECO:0000256" key="5">
    <source>
        <dbReference type="ARBA" id="ARBA00023163"/>
    </source>
</evidence>
<protein>
    <submittedName>
        <fullName evidence="8">Unannotated protein</fullName>
    </submittedName>
</protein>
<keyword evidence="5" id="KW-0804">Transcription</keyword>
<evidence type="ECO:0000256" key="4">
    <source>
        <dbReference type="ARBA" id="ARBA00023125"/>
    </source>
</evidence>
<dbReference type="PANTHER" id="PTHR43133:SF62">
    <property type="entry name" value="RNA POLYMERASE SIGMA FACTOR SIGZ"/>
    <property type="match status" value="1"/>
</dbReference>
<organism evidence="8">
    <name type="scientific">freshwater metagenome</name>
    <dbReference type="NCBI Taxonomy" id="449393"/>
    <lineage>
        <taxon>unclassified sequences</taxon>
        <taxon>metagenomes</taxon>
        <taxon>ecological metagenomes</taxon>
    </lineage>
</organism>
<dbReference type="SUPFAM" id="SSF88946">
    <property type="entry name" value="Sigma2 domain of RNA polymerase sigma factors"/>
    <property type="match status" value="1"/>
</dbReference>
<evidence type="ECO:0000256" key="2">
    <source>
        <dbReference type="ARBA" id="ARBA00023015"/>
    </source>
</evidence>
<dbReference type="InterPro" id="IPR036388">
    <property type="entry name" value="WH-like_DNA-bd_sf"/>
</dbReference>
<dbReference type="InterPro" id="IPR007627">
    <property type="entry name" value="RNA_pol_sigma70_r2"/>
</dbReference>
<dbReference type="Pfam" id="PF04542">
    <property type="entry name" value="Sigma70_r2"/>
    <property type="match status" value="1"/>
</dbReference>
<dbReference type="InterPro" id="IPR007630">
    <property type="entry name" value="RNA_pol_sigma70_r4"/>
</dbReference>
<evidence type="ECO:0000313" key="8">
    <source>
        <dbReference type="EMBL" id="CAB4685239.1"/>
    </source>
</evidence>
<evidence type="ECO:0000259" key="7">
    <source>
        <dbReference type="Pfam" id="PF04545"/>
    </source>
</evidence>
<dbReference type="InterPro" id="IPR039425">
    <property type="entry name" value="RNA_pol_sigma-70-like"/>
</dbReference>
<dbReference type="GO" id="GO:0003677">
    <property type="term" value="F:DNA binding"/>
    <property type="evidence" value="ECO:0007669"/>
    <property type="project" value="UniProtKB-KW"/>
</dbReference>
<dbReference type="CDD" id="cd06171">
    <property type="entry name" value="Sigma70_r4"/>
    <property type="match status" value="1"/>
</dbReference>
<dbReference type="InterPro" id="IPR013324">
    <property type="entry name" value="RNA_pol_sigma_r3/r4-like"/>
</dbReference>
<dbReference type="Gene3D" id="1.10.10.10">
    <property type="entry name" value="Winged helix-like DNA-binding domain superfamily/Winged helix DNA-binding domain"/>
    <property type="match status" value="1"/>
</dbReference>
<keyword evidence="2" id="KW-0805">Transcription regulation</keyword>
<dbReference type="SUPFAM" id="SSF88659">
    <property type="entry name" value="Sigma3 and sigma4 domains of RNA polymerase sigma factors"/>
    <property type="match status" value="1"/>
</dbReference>
<evidence type="ECO:0000259" key="6">
    <source>
        <dbReference type="Pfam" id="PF04542"/>
    </source>
</evidence>
<name>A0A6J6NG18_9ZZZZ</name>
<evidence type="ECO:0000256" key="1">
    <source>
        <dbReference type="ARBA" id="ARBA00010641"/>
    </source>
</evidence>
<dbReference type="NCBIfam" id="TIGR02937">
    <property type="entry name" value="sigma70-ECF"/>
    <property type="match status" value="1"/>
</dbReference>